<evidence type="ECO:0000313" key="1">
    <source>
        <dbReference type="EMBL" id="EUA70835.1"/>
    </source>
</evidence>
<gene>
    <name evidence="1" type="ORF">I540_3357</name>
</gene>
<accession>X8DTJ8</accession>
<protein>
    <submittedName>
        <fullName evidence="1">Uncharacterized protein</fullName>
    </submittedName>
</protein>
<name>X8DTJ8_9MYCO</name>
<comment type="caution">
    <text evidence="1">The sequence shown here is derived from an EMBL/GenBank/DDBJ whole genome shotgun (WGS) entry which is preliminary data.</text>
</comment>
<reference evidence="1 2" key="1">
    <citation type="submission" date="2013-12" db="EMBL/GenBank/DDBJ databases">
        <authorList>
            <person name="Zelazny A."/>
            <person name="Olivier K."/>
            <person name="Holland S."/>
            <person name="Lenaerts A."/>
            <person name="Ordway D."/>
            <person name="DeGroote M.A."/>
            <person name="Parker T."/>
            <person name="Sizemore C."/>
            <person name="Tallon L.J."/>
            <person name="Sadzewicz L.K."/>
            <person name="Sengamalay N."/>
            <person name="Fraser C.M."/>
            <person name="Hine E."/>
            <person name="Shefchek K.A."/>
            <person name="Das S.P."/>
            <person name="Tettelin H."/>
        </authorList>
    </citation>
    <scope>NUCLEOTIDE SEQUENCE [LARGE SCALE GENOMIC DNA]</scope>
    <source>
        <strain evidence="1 2">1513</strain>
    </source>
</reference>
<dbReference type="PATRIC" id="fig|1299321.3.peg.3228"/>
<dbReference type="AlphaFoldDB" id="X8DTJ8"/>
<dbReference type="EMBL" id="JAOJ01000002">
    <property type="protein sequence ID" value="EUA70835.1"/>
    <property type="molecule type" value="Genomic_DNA"/>
</dbReference>
<evidence type="ECO:0000313" key="2">
    <source>
        <dbReference type="Proteomes" id="UP000023351"/>
    </source>
</evidence>
<sequence length="211" mass="22919">MVTTVRAGAVEAAAEAIWRKDPFKMGDPNIWTGEGDQSPYRDMATAAIAAIDAEARSSTALVPLQNEWGITWSKRWHALIASQGGIRDEPATACGLHAYKLDGANVPDRVRRAADDPKTPVCSRCVAAVGPRPQPESGRPLGTADQLRQRVMEVLRVRDETAPGSRNSPLWDATDIIETVLSFDGRHGETARLRRMLADIEAGEGHANRES</sequence>
<proteinExistence type="predicted"/>
<organism evidence="1 2">
    <name type="scientific">Mycobacteroides abscessus subsp. bolletii 1513</name>
    <dbReference type="NCBI Taxonomy" id="1299321"/>
    <lineage>
        <taxon>Bacteria</taxon>
        <taxon>Bacillati</taxon>
        <taxon>Actinomycetota</taxon>
        <taxon>Actinomycetes</taxon>
        <taxon>Mycobacteriales</taxon>
        <taxon>Mycobacteriaceae</taxon>
        <taxon>Mycobacteroides</taxon>
        <taxon>Mycobacteroides abscessus</taxon>
    </lineage>
</organism>
<dbReference type="Proteomes" id="UP000023351">
    <property type="component" value="Unassembled WGS sequence"/>
</dbReference>